<dbReference type="PATRIC" id="fig|504728.9.peg.1194"/>
<protein>
    <recommendedName>
        <fullName evidence="5">YbjN domain-containing protein</fullName>
    </recommendedName>
</protein>
<dbReference type="EMBL" id="CP001743">
    <property type="protein sequence ID" value="ADD27992.1"/>
    <property type="molecule type" value="Genomic_DNA"/>
</dbReference>
<dbReference type="Proteomes" id="UP000013026">
    <property type="component" value="Chromosome"/>
</dbReference>
<evidence type="ECO:0008006" key="5">
    <source>
        <dbReference type="Google" id="ProtNLM"/>
    </source>
</evidence>
<evidence type="ECO:0000313" key="4">
    <source>
        <dbReference type="Proteomes" id="UP000013026"/>
    </source>
</evidence>
<proteinExistence type="predicted"/>
<dbReference type="KEGG" id="mre:K649_05800"/>
<dbReference type="STRING" id="504728.K649_05800"/>
<name>D3PRA9_MEIRD</name>
<dbReference type="Pfam" id="PF10722">
    <property type="entry name" value="YbjN"/>
    <property type="match status" value="1"/>
</dbReference>
<organism evidence="2 4">
    <name type="scientific">Meiothermus ruber (strain ATCC 35948 / DSM 1279 / VKM B-1258 / 21)</name>
    <name type="common">Thermus ruber</name>
    <dbReference type="NCBI Taxonomy" id="504728"/>
    <lineage>
        <taxon>Bacteria</taxon>
        <taxon>Thermotogati</taxon>
        <taxon>Deinococcota</taxon>
        <taxon>Deinococci</taxon>
        <taxon>Thermales</taxon>
        <taxon>Thermaceae</taxon>
        <taxon>Meiothermus</taxon>
    </lineage>
</organism>
<reference evidence="2 4" key="3">
    <citation type="submission" date="2013-04" db="EMBL/GenBank/DDBJ databases">
        <authorList>
            <person name="Chin J."/>
            <person name="Alexander D.H."/>
            <person name="Marks P."/>
            <person name="Korlach J."/>
            <person name="Clum A."/>
            <person name="Copeland A."/>
        </authorList>
    </citation>
    <scope>NUCLEOTIDE SEQUENCE [LARGE SCALE GENOMIC DNA]</scope>
    <source>
        <strain evidence="4">ATCC 35948 / DSM 1279 / VKM B-1258 / 21</strain>
        <strain evidence="2">DSM 1279</strain>
    </source>
</reference>
<dbReference type="Proteomes" id="UP000006655">
    <property type="component" value="Chromosome"/>
</dbReference>
<keyword evidence="3" id="KW-1185">Reference proteome</keyword>
<evidence type="ECO:0000313" key="1">
    <source>
        <dbReference type="EMBL" id="ADD27992.1"/>
    </source>
</evidence>
<dbReference type="AlphaFoldDB" id="D3PRA9"/>
<dbReference type="InterPro" id="IPR019660">
    <property type="entry name" value="Put_sensory_transdc_reg_YbjN"/>
</dbReference>
<reference evidence="2" key="2">
    <citation type="submission" date="2013-04" db="EMBL/GenBank/DDBJ databases">
        <title>Non-Hybrid, Finished Microbial Genome Assemblies from Long-Read SMRT Sequencing Data.</title>
        <authorList>
            <person name="Klammer A."/>
            <person name="Drake J."/>
            <person name="Heiner C."/>
            <person name="Clum A."/>
            <person name="Copeland A."/>
            <person name="Huddleston J."/>
            <person name="Eichler E."/>
            <person name="Turner S.W."/>
        </authorList>
    </citation>
    <scope>NUCLEOTIDE SEQUENCE</scope>
    <source>
        <strain evidence="2">DSM 1279</strain>
    </source>
</reference>
<sequence>MEMKRQHQTVEFNRALIRQYVEERGLRYLTDQDGDYVAIMAMEHCPQKLFTIFAASGLREDVFSITMRVEPSPEMSELEALRLVNRWNTQRRWPRAYHTEDGFTLDWHIDLEMGISPALFADMCNTVMLAAHQFVMELNPGRGQGVAEMQDLFRTLLERLRERR</sequence>
<evidence type="ECO:0000313" key="2">
    <source>
        <dbReference type="EMBL" id="AGK04462.1"/>
    </source>
</evidence>
<gene>
    <name evidence="1" type="ordered locus">Mrub_1229</name>
    <name evidence="2" type="ORF">K649_05800</name>
</gene>
<dbReference type="EMBL" id="CP005385">
    <property type="protein sequence ID" value="AGK04462.1"/>
    <property type="molecule type" value="Genomic_DNA"/>
</dbReference>
<evidence type="ECO:0000313" key="3">
    <source>
        <dbReference type="Proteomes" id="UP000006655"/>
    </source>
</evidence>
<accession>D3PRA9</accession>
<reference evidence="1 3" key="1">
    <citation type="journal article" date="2010" name="Stand. Genomic Sci.">
        <title>Complete genome sequence of Meiothermus ruber type strain (21).</title>
        <authorList>
            <person name="Tindall B.J."/>
            <person name="Sikorski J."/>
            <person name="Lucas S."/>
            <person name="Goltsman E."/>
            <person name="Copeland A."/>
            <person name="Glavina Del Rio T."/>
            <person name="Nolan M."/>
            <person name="Tice H."/>
            <person name="Cheng J.F."/>
            <person name="Han C."/>
            <person name="Pitluck S."/>
            <person name="Liolios K."/>
            <person name="Ivanova N."/>
            <person name="Mavromatis K."/>
            <person name="Ovchinnikova G."/>
            <person name="Pati A."/>
            <person name="Fahnrich R."/>
            <person name="Goodwin L."/>
            <person name="Chen A."/>
            <person name="Palaniappan K."/>
            <person name="Land M."/>
            <person name="Hauser L."/>
            <person name="Chang Y.J."/>
            <person name="Jeffries C.D."/>
            <person name="Rohde M."/>
            <person name="Goker M."/>
            <person name="Woyke T."/>
            <person name="Bristow J."/>
            <person name="Eisen J.A."/>
            <person name="Markowitz V."/>
            <person name="Hugenholtz P."/>
            <person name="Kyrpides N.C."/>
            <person name="Klenk H.P."/>
            <person name="Lapidus A."/>
        </authorList>
    </citation>
    <scope>NUCLEOTIDE SEQUENCE [LARGE SCALE GENOMIC DNA]</scope>
    <source>
        <strain evidence="3">ATCC 35948 / DSM 1279 / VKM B-1258 / 21</strain>
        <strain evidence="1">DSM 1279</strain>
    </source>
</reference>
<dbReference type="KEGG" id="mrb:Mrub_1229"/>
<dbReference type="OrthoDB" id="32986at2"/>
<dbReference type="RefSeq" id="WP_013013511.1">
    <property type="nucleotide sequence ID" value="NC_013946.1"/>
</dbReference>